<keyword evidence="6" id="KW-0641">Proline biosynthesis</keyword>
<dbReference type="InterPro" id="IPR000842">
    <property type="entry name" value="PRib_PP_synth_CS"/>
</dbReference>
<accession>A0A8I2YN04</accession>
<dbReference type="GO" id="GO:0002189">
    <property type="term" value="C:ribose phosphate diphosphokinase complex"/>
    <property type="evidence" value="ECO:0007669"/>
    <property type="project" value="UniProtKB-ARBA"/>
</dbReference>
<comment type="caution">
    <text evidence="17">The sequence shown here is derived from an EMBL/GenBank/DDBJ whole genome shotgun (WGS) entry which is preliminary data.</text>
</comment>
<dbReference type="GO" id="GO:1901607">
    <property type="term" value="P:alpha-amino acid biosynthetic process"/>
    <property type="evidence" value="ECO:0007669"/>
    <property type="project" value="UniProtKB-ARBA"/>
</dbReference>
<dbReference type="GO" id="GO:0006164">
    <property type="term" value="P:purine nucleotide biosynthetic process"/>
    <property type="evidence" value="ECO:0007669"/>
    <property type="project" value="TreeGrafter"/>
</dbReference>
<dbReference type="CDD" id="cd04242">
    <property type="entry name" value="AAK_G5K_ProB"/>
    <property type="match status" value="1"/>
</dbReference>
<dbReference type="PANTHER" id="PTHR10210">
    <property type="entry name" value="RIBOSE-PHOSPHATE DIPHOSPHOKINASE FAMILY MEMBER"/>
    <property type="match status" value="1"/>
</dbReference>
<evidence type="ECO:0000259" key="15">
    <source>
        <dbReference type="Pfam" id="PF00696"/>
    </source>
</evidence>
<dbReference type="Gene3D" id="2.30.130.10">
    <property type="entry name" value="PUA domain"/>
    <property type="match status" value="1"/>
</dbReference>
<evidence type="ECO:0000256" key="13">
    <source>
        <dbReference type="ARBA" id="ARBA00022842"/>
    </source>
</evidence>
<evidence type="ECO:0000256" key="1">
    <source>
        <dbReference type="ARBA" id="ARBA00004996"/>
    </source>
</evidence>
<dbReference type="SUPFAM" id="SSF53474">
    <property type="entry name" value="alpha/beta-Hydrolases"/>
    <property type="match status" value="1"/>
</dbReference>
<dbReference type="InterPro" id="IPR036393">
    <property type="entry name" value="AceGlu_kinase-like_sf"/>
</dbReference>
<dbReference type="PROSITE" id="PS00114">
    <property type="entry name" value="PRPP_SYNTHASE"/>
    <property type="match status" value="1"/>
</dbReference>
<keyword evidence="5" id="KW-0028">Amino-acid biosynthesis</keyword>
<dbReference type="GO" id="GO:0000287">
    <property type="term" value="F:magnesium ion binding"/>
    <property type="evidence" value="ECO:0007669"/>
    <property type="project" value="InterPro"/>
</dbReference>
<evidence type="ECO:0000256" key="2">
    <source>
        <dbReference type="ARBA" id="ARBA00006478"/>
    </source>
</evidence>
<dbReference type="InterPro" id="IPR001048">
    <property type="entry name" value="Asp/Glu/Uridylate_kinase"/>
</dbReference>
<dbReference type="GO" id="GO:0004749">
    <property type="term" value="F:ribose phosphate diphosphokinase activity"/>
    <property type="evidence" value="ECO:0007669"/>
    <property type="project" value="UniProtKB-EC"/>
</dbReference>
<dbReference type="GO" id="GO:0005737">
    <property type="term" value="C:cytoplasm"/>
    <property type="evidence" value="ECO:0007669"/>
    <property type="project" value="InterPro"/>
</dbReference>
<dbReference type="Pfam" id="PF13793">
    <property type="entry name" value="Pribosyltran_N"/>
    <property type="match status" value="1"/>
</dbReference>
<keyword evidence="7" id="KW-0808">Transferase</keyword>
<dbReference type="EMBL" id="JAGFBS010000013">
    <property type="protein sequence ID" value="KAG6375834.1"/>
    <property type="molecule type" value="Genomic_DNA"/>
</dbReference>
<dbReference type="HAMAP" id="MF_00456">
    <property type="entry name" value="ProB"/>
    <property type="match status" value="1"/>
</dbReference>
<protein>
    <recommendedName>
        <fullName evidence="3">ribose-phosphate diphosphokinase</fullName>
        <ecNumber evidence="3">2.7.6.1</ecNumber>
    </recommendedName>
</protein>
<keyword evidence="8" id="KW-0479">Metal-binding</keyword>
<dbReference type="Pfam" id="PF14572">
    <property type="entry name" value="Pribosyl_synth"/>
    <property type="match status" value="1"/>
</dbReference>
<dbReference type="PROSITE" id="PS50890">
    <property type="entry name" value="PUA"/>
    <property type="match status" value="1"/>
</dbReference>
<evidence type="ECO:0000256" key="5">
    <source>
        <dbReference type="ARBA" id="ARBA00022605"/>
    </source>
</evidence>
<dbReference type="AlphaFoldDB" id="A0A8I2YN04"/>
<dbReference type="Pfam" id="PF00696">
    <property type="entry name" value="AA_kinase"/>
    <property type="match status" value="1"/>
</dbReference>
<dbReference type="InterPro" id="IPR000836">
    <property type="entry name" value="PRTase_dom"/>
</dbReference>
<gene>
    <name evidence="17" type="ORF">JVT61DRAFT_2693</name>
</gene>
<keyword evidence="13" id="KW-0460">Magnesium</keyword>
<dbReference type="InterPro" id="IPR041739">
    <property type="entry name" value="G5K_ProB"/>
</dbReference>
<feature type="domain" description="Aspartate/glutamate/uridylate kinase" evidence="15">
    <location>
        <begin position="424"/>
        <end position="654"/>
    </location>
</feature>
<feature type="domain" description="Ribose-phosphate pyrophosphokinase N-terminal" evidence="16">
    <location>
        <begin position="888"/>
        <end position="999"/>
    </location>
</feature>
<comment type="similarity">
    <text evidence="2">Belongs to the ribose-phosphate pyrophosphokinase family.</text>
</comment>
<dbReference type="InterPro" id="IPR029057">
    <property type="entry name" value="PRTase-like"/>
</dbReference>
<dbReference type="GO" id="GO:0009156">
    <property type="term" value="P:ribonucleoside monophosphate biosynthetic process"/>
    <property type="evidence" value="ECO:0007669"/>
    <property type="project" value="InterPro"/>
</dbReference>
<dbReference type="PANTHER" id="PTHR10210:SF46">
    <property type="entry name" value="RIBOSE-PHOSPHATE DIPHOSPHOKINASE"/>
    <property type="match status" value="1"/>
</dbReference>
<evidence type="ECO:0000256" key="4">
    <source>
        <dbReference type="ARBA" id="ARBA00022490"/>
    </source>
</evidence>
<keyword evidence="18" id="KW-1185">Reference proteome</keyword>
<dbReference type="CDD" id="cd21157">
    <property type="entry name" value="PUA_G5K"/>
    <property type="match status" value="1"/>
</dbReference>
<comment type="catalytic activity">
    <reaction evidence="14">
        <text>D-ribose 5-phosphate + ATP = 5-phospho-alpha-D-ribose 1-diphosphate + AMP + H(+)</text>
        <dbReference type="Rhea" id="RHEA:15609"/>
        <dbReference type="ChEBI" id="CHEBI:15378"/>
        <dbReference type="ChEBI" id="CHEBI:30616"/>
        <dbReference type="ChEBI" id="CHEBI:58017"/>
        <dbReference type="ChEBI" id="CHEBI:78346"/>
        <dbReference type="ChEBI" id="CHEBI:456215"/>
        <dbReference type="EC" id="2.7.6.1"/>
    </reaction>
</comment>
<dbReference type="SUPFAM" id="SSF53633">
    <property type="entry name" value="Carbamate kinase-like"/>
    <property type="match status" value="1"/>
</dbReference>
<dbReference type="FunFam" id="3.40.1160.10:FF:000018">
    <property type="entry name" value="Glutamate 5-kinase"/>
    <property type="match status" value="1"/>
</dbReference>
<dbReference type="SMART" id="SM01400">
    <property type="entry name" value="Pribosyltran_N"/>
    <property type="match status" value="1"/>
</dbReference>
<dbReference type="Gene3D" id="3.40.1160.10">
    <property type="entry name" value="Acetylglutamate kinase-like"/>
    <property type="match status" value="1"/>
</dbReference>
<organism evidence="17 18">
    <name type="scientific">Boletus reticuloceps</name>
    <dbReference type="NCBI Taxonomy" id="495285"/>
    <lineage>
        <taxon>Eukaryota</taxon>
        <taxon>Fungi</taxon>
        <taxon>Dikarya</taxon>
        <taxon>Basidiomycota</taxon>
        <taxon>Agaricomycotina</taxon>
        <taxon>Agaricomycetes</taxon>
        <taxon>Agaricomycetidae</taxon>
        <taxon>Boletales</taxon>
        <taxon>Boletineae</taxon>
        <taxon>Boletaceae</taxon>
        <taxon>Boletoideae</taxon>
        <taxon>Boletus</taxon>
    </lineage>
</organism>
<evidence type="ECO:0000259" key="16">
    <source>
        <dbReference type="Pfam" id="PF13793"/>
    </source>
</evidence>
<dbReference type="Gene3D" id="3.40.50.2020">
    <property type="match status" value="2"/>
</dbReference>
<dbReference type="InterPro" id="IPR001057">
    <property type="entry name" value="Glu/AcGlu_kinase"/>
</dbReference>
<dbReference type="InterPro" id="IPR029058">
    <property type="entry name" value="AB_hydrolase_fold"/>
</dbReference>
<keyword evidence="10" id="KW-0547">Nucleotide-binding</keyword>
<evidence type="ECO:0000256" key="12">
    <source>
        <dbReference type="ARBA" id="ARBA00022840"/>
    </source>
</evidence>
<dbReference type="InterPro" id="IPR005715">
    <property type="entry name" value="Glu_5kinase/COase_Synthase"/>
</dbReference>
<dbReference type="InterPro" id="IPR029099">
    <property type="entry name" value="Pribosyltran_N"/>
</dbReference>
<evidence type="ECO:0000256" key="3">
    <source>
        <dbReference type="ARBA" id="ARBA00013247"/>
    </source>
</evidence>
<dbReference type="FunFam" id="3.40.50.2020:FF:000031">
    <property type="entry name" value="Probable PRS4-ribose-phosphate pyrophosphokinase 3"/>
    <property type="match status" value="1"/>
</dbReference>
<keyword evidence="4" id="KW-0963">Cytoplasm</keyword>
<dbReference type="GO" id="GO:0003723">
    <property type="term" value="F:RNA binding"/>
    <property type="evidence" value="ECO:0007669"/>
    <property type="project" value="InterPro"/>
</dbReference>
<keyword evidence="9" id="KW-0545">Nucleotide biosynthesis</keyword>
<evidence type="ECO:0000256" key="7">
    <source>
        <dbReference type="ARBA" id="ARBA00022679"/>
    </source>
</evidence>
<dbReference type="Proteomes" id="UP000683000">
    <property type="component" value="Unassembled WGS sequence"/>
</dbReference>
<dbReference type="InterPro" id="IPR019797">
    <property type="entry name" value="Glutamate_5-kinase_CS"/>
</dbReference>
<sequence>MPSPAAFKSLRVFDVDYTYLDSGPPASSDYTTWVFVHGLGFNGATLEKLLPVAHAHNLRIVSLYRRGYPPSSGFRDDELAGIGSQKKIDEAEPFFRAQGSEIAMFLVRFATEQCIPMANPSSPNAGGITLIGWSLGGIHVLALLAYLDELPQDTQSTLQKYLHTTLAHDASALALGIPSPSEHDSSLWFEADDRKRFDGFFDWITAHFIHKSVTSENIDDLEFNNPSQEIPHSLCDLSYVQRAEYTDLQAFSYAGCDGKLLLCDPTAFAALTKRALFDKARAAKWPNVRVRYMSSGTSPGVLVWAMWMLRKYAENPPVALYGSDAEKARDIKFIAQTEGNHFIFWEDPEKAIQQYSVAINLLQIGKHRFGLITNLGLNTRIINSLTCSIIGGVQQSDNTEHQSTNPPTNEVVMRTSKQRTLSGTIVIKLGTSSIVHEETHQPLLSILSSVVETVVHLRSLGHKVVLVSSGAIGVGLRTMAMPQRPKSLSKKQALSAIGQGRLIALWDNLFGQFDQRTAQILLTRGDISERTRYLNAVNTIRELLSMGIVPIVNENDTISVSEIKFGDNDTLSAITSSMIHADYLFLLTDVDGLYTANPRKDPAARKIDVVTSVADIRAQVSTSTLGSSLGTGGMETKLIAAEIATGAGVTTVITSSKQPSTIIDIIDYYTQLRVQSVTSSGTASPMPKLQTIDLDHVNATLNLPRPPHTVFKPAAVPMRDLKAWTSHTLYPAGGVIIDSGAYAVLSRRESGGRLLPAGVLGVRGSFASGQAVRILVRSLPEGVSGEKPTLPDCKDSGNVIVSLSRSSSSSSIVDDLESDTQTIMDDDFHATKEVEESDAWEVREVGRGLANYNSVQISRVKGLNSARIPQLLGYADTEYVVENITTRSNSHPELAQSVAERLGVSLTPCMPQKFSNGEINVKIAESVREEDVFIIQSGCCDVNDNLMELLILISACKTASARRITAVIPCFPYARMDKKDKSRAPITAKLVANMLAVAGCDHVITMDLHASQIQGFFDIPVDNLFSEPLMISYIKTRIDGWKDSIIVSPDAGGAKRVTAIADKLGVEFALIHKKRDGKSENAPERMELLVGDVRDKIAILVDDMIDTGHTLELAARTLKDKGAKTIHAIISHGLFAEADMESIQNLPLEHIVVTNTIPQKQHKMQCPKIITIDISSTISESIRRTHNGESISLLFGEWADGRGLDLVI</sequence>
<name>A0A8I2YN04_9AGAM</name>
<dbReference type="GO" id="GO:0006015">
    <property type="term" value="P:5-phosphoribose 1-diphosphate biosynthetic process"/>
    <property type="evidence" value="ECO:0007669"/>
    <property type="project" value="TreeGrafter"/>
</dbReference>
<dbReference type="NCBIfam" id="NF002320">
    <property type="entry name" value="PRK01259.1"/>
    <property type="match status" value="1"/>
</dbReference>
<dbReference type="OrthoDB" id="413572at2759"/>
<evidence type="ECO:0000256" key="9">
    <source>
        <dbReference type="ARBA" id="ARBA00022727"/>
    </source>
</evidence>
<keyword evidence="12" id="KW-0067">ATP-binding</keyword>
<proteinExistence type="inferred from homology"/>
<dbReference type="PRINTS" id="PR00474">
    <property type="entry name" value="GLU5KINASE"/>
</dbReference>
<evidence type="ECO:0000313" key="17">
    <source>
        <dbReference type="EMBL" id="KAG6375834.1"/>
    </source>
</evidence>
<dbReference type="EC" id="2.7.6.1" evidence="3"/>
<comment type="pathway">
    <text evidence="1">Metabolic intermediate biosynthesis; 5-phospho-alpha-D-ribose 1-diphosphate biosynthesis; 5-phospho-alpha-D-ribose 1-diphosphate from D-ribose 5-phosphate (route I): step 1/1.</text>
</comment>
<dbReference type="GO" id="GO:0004349">
    <property type="term" value="F:glutamate 5-kinase activity"/>
    <property type="evidence" value="ECO:0007669"/>
    <property type="project" value="InterPro"/>
</dbReference>
<evidence type="ECO:0000256" key="11">
    <source>
        <dbReference type="ARBA" id="ARBA00022777"/>
    </source>
</evidence>
<dbReference type="SUPFAM" id="SSF53271">
    <property type="entry name" value="PRTase-like"/>
    <property type="match status" value="1"/>
</dbReference>
<dbReference type="InterPro" id="IPR036974">
    <property type="entry name" value="PUA_sf"/>
</dbReference>
<evidence type="ECO:0000256" key="8">
    <source>
        <dbReference type="ARBA" id="ARBA00022723"/>
    </source>
</evidence>
<evidence type="ECO:0000256" key="10">
    <source>
        <dbReference type="ARBA" id="ARBA00022741"/>
    </source>
</evidence>
<evidence type="ECO:0000256" key="14">
    <source>
        <dbReference type="ARBA" id="ARBA00049535"/>
    </source>
</evidence>
<dbReference type="NCBIfam" id="TIGR01027">
    <property type="entry name" value="proB"/>
    <property type="match status" value="1"/>
</dbReference>
<dbReference type="CDD" id="cd06223">
    <property type="entry name" value="PRTases_typeI"/>
    <property type="match status" value="1"/>
</dbReference>
<dbReference type="InterPro" id="IPR005946">
    <property type="entry name" value="Rib-P_diPkinase"/>
</dbReference>
<dbReference type="FunFam" id="3.40.50.2020:FF:000005">
    <property type="entry name" value="Ribose-phosphate pyrophosphokinase 1"/>
    <property type="match status" value="1"/>
</dbReference>
<dbReference type="Gene3D" id="3.40.50.1820">
    <property type="entry name" value="alpha/beta hydrolase"/>
    <property type="match status" value="1"/>
</dbReference>
<dbReference type="PROSITE" id="PS00902">
    <property type="entry name" value="GLUTAMATE_5_KINASE"/>
    <property type="match status" value="1"/>
</dbReference>
<reference evidence="17" key="1">
    <citation type="submission" date="2021-03" db="EMBL/GenBank/DDBJ databases">
        <title>Evolutionary innovations through gain and loss of genes in the ectomycorrhizal Boletales.</title>
        <authorList>
            <person name="Wu G."/>
            <person name="Miyauchi S."/>
            <person name="Morin E."/>
            <person name="Yang Z.-L."/>
            <person name="Xu J."/>
            <person name="Martin F.M."/>
        </authorList>
    </citation>
    <scope>NUCLEOTIDE SEQUENCE</scope>
    <source>
        <strain evidence="17">BR01</strain>
    </source>
</reference>
<dbReference type="GO" id="GO:0005524">
    <property type="term" value="F:ATP binding"/>
    <property type="evidence" value="ECO:0007669"/>
    <property type="project" value="UniProtKB-KW"/>
</dbReference>
<evidence type="ECO:0000256" key="6">
    <source>
        <dbReference type="ARBA" id="ARBA00022650"/>
    </source>
</evidence>
<dbReference type="NCBIfam" id="TIGR01251">
    <property type="entry name" value="ribP_PPkin"/>
    <property type="match status" value="1"/>
</dbReference>
<evidence type="ECO:0000313" key="18">
    <source>
        <dbReference type="Proteomes" id="UP000683000"/>
    </source>
</evidence>
<keyword evidence="11" id="KW-0418">Kinase</keyword>